<evidence type="ECO:0008006" key="5">
    <source>
        <dbReference type="Google" id="ProtNLM"/>
    </source>
</evidence>
<keyword evidence="4" id="KW-1185">Reference proteome</keyword>
<dbReference type="PANTHER" id="PTHR45632:SF3">
    <property type="entry name" value="KELCH-LIKE PROTEIN 32"/>
    <property type="match status" value="1"/>
</dbReference>
<reference evidence="3 4" key="1">
    <citation type="submission" date="2016-06" db="EMBL/GenBank/DDBJ databases">
        <title>The Draft Genome Sequence and Annotation of the Desert Woodrat Neotoma lepida.</title>
        <authorList>
            <person name="Campbell M."/>
            <person name="Oakeson K.F."/>
            <person name="Yandell M."/>
            <person name="Halpert J.R."/>
            <person name="Dearing D."/>
        </authorList>
    </citation>
    <scope>NUCLEOTIDE SEQUENCE [LARGE SCALE GENOMIC DNA]</scope>
    <source>
        <strain evidence="3">417</strain>
        <tissue evidence="3">Liver</tissue>
    </source>
</reference>
<comment type="caution">
    <text evidence="3">The sequence shown here is derived from an EMBL/GenBank/DDBJ whole genome shotgun (WGS) entry which is preliminary data.</text>
</comment>
<dbReference type="Proteomes" id="UP000092124">
    <property type="component" value="Unassembled WGS sequence"/>
</dbReference>
<name>A0A1A6H1D9_NEOLE</name>
<gene>
    <name evidence="3" type="ORF">A6R68_13230</name>
</gene>
<dbReference type="InterPro" id="IPR006652">
    <property type="entry name" value="Kelch_1"/>
</dbReference>
<keyword evidence="1" id="KW-0880">Kelch repeat</keyword>
<dbReference type="Pfam" id="PF24681">
    <property type="entry name" value="Kelch_KLHDC2_KLHL20_DRC7"/>
    <property type="match status" value="1"/>
</dbReference>
<dbReference type="InterPro" id="IPR015915">
    <property type="entry name" value="Kelch-typ_b-propeller"/>
</dbReference>
<dbReference type="OrthoDB" id="19132at2759"/>
<organism evidence="3 4">
    <name type="scientific">Neotoma lepida</name>
    <name type="common">Desert woodrat</name>
    <dbReference type="NCBI Taxonomy" id="56216"/>
    <lineage>
        <taxon>Eukaryota</taxon>
        <taxon>Metazoa</taxon>
        <taxon>Chordata</taxon>
        <taxon>Craniata</taxon>
        <taxon>Vertebrata</taxon>
        <taxon>Euteleostomi</taxon>
        <taxon>Mammalia</taxon>
        <taxon>Eutheria</taxon>
        <taxon>Euarchontoglires</taxon>
        <taxon>Glires</taxon>
        <taxon>Rodentia</taxon>
        <taxon>Myomorpha</taxon>
        <taxon>Muroidea</taxon>
        <taxon>Cricetidae</taxon>
        <taxon>Neotominae</taxon>
        <taxon>Neotoma</taxon>
    </lineage>
</organism>
<proteinExistence type="predicted"/>
<keyword evidence="2" id="KW-0677">Repeat</keyword>
<dbReference type="SUPFAM" id="SSF117281">
    <property type="entry name" value="Kelch motif"/>
    <property type="match status" value="2"/>
</dbReference>
<evidence type="ECO:0000256" key="1">
    <source>
        <dbReference type="ARBA" id="ARBA00022441"/>
    </source>
</evidence>
<dbReference type="STRING" id="56216.A0A1A6H1D9"/>
<dbReference type="EMBL" id="LZPO01055160">
    <property type="protein sequence ID" value="OBS72196.1"/>
    <property type="molecule type" value="Genomic_DNA"/>
</dbReference>
<feature type="non-terminal residue" evidence="3">
    <location>
        <position position="1"/>
    </location>
</feature>
<dbReference type="Gene3D" id="2.120.10.80">
    <property type="entry name" value="Kelch-type beta propeller"/>
    <property type="match status" value="1"/>
</dbReference>
<evidence type="ECO:0000313" key="3">
    <source>
        <dbReference type="EMBL" id="OBS72196.1"/>
    </source>
</evidence>
<dbReference type="AlphaFoldDB" id="A0A1A6H1D9"/>
<accession>A0A1A6H1D9</accession>
<evidence type="ECO:0000256" key="2">
    <source>
        <dbReference type="ARBA" id="ARBA00022737"/>
    </source>
</evidence>
<sequence>DYSWTDIRCPFEKRRDAACVFWDNVVYILGGSQLFPIKRMDCYNVVKDSWYSKLGPPTPRDSLAACAAEGKIYTSGGSEVGKTLLIFLFNRSILIQVSCHSYFSKIGKICPDTLRCSHGMVEANGLIYVCGGSLGNNVSGRVLSSCEVYDPATETWTELCSMIEPRKNHGLVFVKDKIFAVGGQNGLGGLDNVEYYDIKSNEWKMVSPMPWRGVTVKCAAVGSIIYVLAGFQGVGRLGHILEYNTETDKWIANSKVRAFPVTSCLICVVDTCGANEETLET</sequence>
<dbReference type="SMART" id="SM00612">
    <property type="entry name" value="Kelch"/>
    <property type="match status" value="3"/>
</dbReference>
<evidence type="ECO:0000313" key="4">
    <source>
        <dbReference type="Proteomes" id="UP000092124"/>
    </source>
</evidence>
<dbReference type="PANTHER" id="PTHR45632">
    <property type="entry name" value="LD33804P"/>
    <property type="match status" value="1"/>
</dbReference>
<protein>
    <recommendedName>
        <fullName evidence="5">Kelch-like 7</fullName>
    </recommendedName>
</protein>